<dbReference type="GO" id="GO:0000159">
    <property type="term" value="C:protein phosphatase type 2A complex"/>
    <property type="evidence" value="ECO:0007669"/>
    <property type="project" value="TreeGrafter"/>
</dbReference>
<comment type="similarity">
    <text evidence="2">Belongs to the phosphatase 2A regulatory subunit A family.</text>
</comment>
<evidence type="ECO:0000256" key="2">
    <source>
        <dbReference type="ARBA" id="ARBA00038332"/>
    </source>
</evidence>
<dbReference type="Gene3D" id="1.25.10.10">
    <property type="entry name" value="Leucine-rich Repeat Variant"/>
    <property type="match status" value="1"/>
</dbReference>
<dbReference type="PANTHER" id="PTHR10648:SF4">
    <property type="entry name" value="PROTEIN PHOSPHATASE 2 (FORMERLY 2A), REGULATORY SUBUNIT A, BETA ISOFORM-RELATED"/>
    <property type="match status" value="1"/>
</dbReference>
<dbReference type="InterPro" id="IPR021133">
    <property type="entry name" value="HEAT_type_2"/>
</dbReference>
<dbReference type="GO" id="GO:0005634">
    <property type="term" value="C:nucleus"/>
    <property type="evidence" value="ECO:0007669"/>
    <property type="project" value="TreeGrafter"/>
</dbReference>
<dbReference type="InterPro" id="IPR054573">
    <property type="entry name" value="PP2A/SF3B1-like_HEAT"/>
</dbReference>
<proteinExistence type="inferred from homology"/>
<evidence type="ECO:0000256" key="4">
    <source>
        <dbReference type="SAM" id="Phobius"/>
    </source>
</evidence>
<name>A0A699IPY2_TANCI</name>
<dbReference type="PROSITE" id="PS50077">
    <property type="entry name" value="HEAT_REPEAT"/>
    <property type="match status" value="1"/>
</dbReference>
<dbReference type="GO" id="GO:0005829">
    <property type="term" value="C:cytosol"/>
    <property type="evidence" value="ECO:0007669"/>
    <property type="project" value="TreeGrafter"/>
</dbReference>
<keyword evidence="4" id="KW-0812">Transmembrane</keyword>
<dbReference type="InterPro" id="IPR011989">
    <property type="entry name" value="ARM-like"/>
</dbReference>
<dbReference type="GO" id="GO:0019888">
    <property type="term" value="F:protein phosphatase regulator activity"/>
    <property type="evidence" value="ECO:0007669"/>
    <property type="project" value="TreeGrafter"/>
</dbReference>
<feature type="transmembrane region" description="Helical" evidence="4">
    <location>
        <begin position="128"/>
        <end position="156"/>
    </location>
</feature>
<organism evidence="6">
    <name type="scientific">Tanacetum cinerariifolium</name>
    <name type="common">Dalmatian daisy</name>
    <name type="synonym">Chrysanthemum cinerariifolium</name>
    <dbReference type="NCBI Taxonomy" id="118510"/>
    <lineage>
        <taxon>Eukaryota</taxon>
        <taxon>Viridiplantae</taxon>
        <taxon>Streptophyta</taxon>
        <taxon>Embryophyta</taxon>
        <taxon>Tracheophyta</taxon>
        <taxon>Spermatophyta</taxon>
        <taxon>Magnoliopsida</taxon>
        <taxon>eudicotyledons</taxon>
        <taxon>Gunneridae</taxon>
        <taxon>Pentapetalae</taxon>
        <taxon>asterids</taxon>
        <taxon>campanulids</taxon>
        <taxon>Asterales</taxon>
        <taxon>Asteraceae</taxon>
        <taxon>Asteroideae</taxon>
        <taxon>Anthemideae</taxon>
        <taxon>Anthemidinae</taxon>
        <taxon>Tanacetum</taxon>
    </lineage>
</organism>
<keyword evidence="4" id="KW-1133">Transmembrane helix</keyword>
<feature type="repeat" description="HEAT" evidence="3">
    <location>
        <begin position="55"/>
        <end position="93"/>
    </location>
</feature>
<evidence type="ECO:0000256" key="3">
    <source>
        <dbReference type="PROSITE-ProRule" id="PRU00103"/>
    </source>
</evidence>
<dbReference type="PANTHER" id="PTHR10648">
    <property type="entry name" value="SERINE/THREONINE-PROTEIN PHOSPHATASE PP2A 65 KDA REGULATORY SUBUNIT"/>
    <property type="match status" value="1"/>
</dbReference>
<evidence type="ECO:0000256" key="1">
    <source>
        <dbReference type="ARBA" id="ARBA00022737"/>
    </source>
</evidence>
<protein>
    <submittedName>
        <fullName evidence="6">Serine/threonine-protein phosphatase 2A 65 kDa regulatory subunit A beta isoform</fullName>
    </submittedName>
</protein>
<feature type="domain" description="Phosphatase PP2A regulatory subunit A/Splicing factor 3B subunit 1-like HEAT repeat" evidence="5">
    <location>
        <begin position="56"/>
        <end position="117"/>
    </location>
</feature>
<keyword evidence="4" id="KW-0472">Membrane</keyword>
<comment type="caution">
    <text evidence="6">The sequence shown here is derived from an EMBL/GenBank/DDBJ whole genome shotgun (WGS) entry which is preliminary data.</text>
</comment>
<accession>A0A699IPY2</accession>
<dbReference type="EMBL" id="BKCJ010298584">
    <property type="protein sequence ID" value="GEZ59757.1"/>
    <property type="molecule type" value="Genomic_DNA"/>
</dbReference>
<gene>
    <name evidence="6" type="ORF">Tci_531730</name>
</gene>
<dbReference type="InterPro" id="IPR051023">
    <property type="entry name" value="PP2A_Regulatory_Subunit_A"/>
</dbReference>
<sequence>MGFMMSLRLLWKRKIDQTLMIIHLMNLIYAKRLPVVGEKKGNLIGLGTRGDPRVMRKAYVRLLRDNEAEVRIAAAGKVTKFSRILGPKLAIQHILPSVKHVRSALASVILGMAPILGKAASFQFKHEVFVYLFDICLLLLLVVLTCLNVVVLDLFLCPMLTDGRHGSAFTLVWIAVDTIVQKEPREIIPLPVV</sequence>
<dbReference type="Pfam" id="PF22646">
    <property type="entry name" value="PPP2R1A-like_HEAT"/>
    <property type="match status" value="1"/>
</dbReference>
<keyword evidence="1" id="KW-0677">Repeat</keyword>
<reference evidence="6" key="1">
    <citation type="journal article" date="2019" name="Sci. Rep.">
        <title>Draft genome of Tanacetum cinerariifolium, the natural source of mosquito coil.</title>
        <authorList>
            <person name="Yamashiro T."/>
            <person name="Shiraishi A."/>
            <person name="Satake H."/>
            <person name="Nakayama K."/>
        </authorList>
    </citation>
    <scope>NUCLEOTIDE SEQUENCE</scope>
</reference>
<evidence type="ECO:0000259" key="5">
    <source>
        <dbReference type="Pfam" id="PF22646"/>
    </source>
</evidence>
<dbReference type="AlphaFoldDB" id="A0A699IPY2"/>
<evidence type="ECO:0000313" key="6">
    <source>
        <dbReference type="EMBL" id="GEZ59757.1"/>
    </source>
</evidence>